<feature type="region of interest" description="Disordered" evidence="1">
    <location>
        <begin position="49"/>
        <end position="97"/>
    </location>
</feature>
<dbReference type="AlphaFoldDB" id="A0A914X092"/>
<accession>A0A914X092</accession>
<feature type="compositionally biased region" description="Polar residues" evidence="1">
    <location>
        <begin position="11"/>
        <end position="23"/>
    </location>
</feature>
<dbReference type="WBParaSite" id="PSAMB.scaffold5941size10540.g27597.t1">
    <property type="protein sequence ID" value="PSAMB.scaffold5941size10540.g27597.t1"/>
    <property type="gene ID" value="PSAMB.scaffold5941size10540.g27597"/>
</dbReference>
<sequence length="97" mass="10397">MKVSPIAADSPPTNSSDRGARSNQRGRPRKLLVSDGAKDVLIGPIDYWTSVESTGGGDRREKQRPSSATVARRTSPERQPHSSIIGKVDSVFALPPS</sequence>
<evidence type="ECO:0000313" key="3">
    <source>
        <dbReference type="WBParaSite" id="PSAMB.scaffold5941size10540.g27597.t1"/>
    </source>
</evidence>
<reference evidence="3" key="1">
    <citation type="submission" date="2022-11" db="UniProtKB">
        <authorList>
            <consortium name="WormBaseParasite"/>
        </authorList>
    </citation>
    <scope>IDENTIFICATION</scope>
</reference>
<name>A0A914X092_9BILA</name>
<evidence type="ECO:0000256" key="1">
    <source>
        <dbReference type="SAM" id="MobiDB-lite"/>
    </source>
</evidence>
<feature type="region of interest" description="Disordered" evidence="1">
    <location>
        <begin position="1"/>
        <end position="35"/>
    </location>
</feature>
<evidence type="ECO:0000313" key="2">
    <source>
        <dbReference type="Proteomes" id="UP000887566"/>
    </source>
</evidence>
<dbReference type="Proteomes" id="UP000887566">
    <property type="component" value="Unplaced"/>
</dbReference>
<proteinExistence type="predicted"/>
<organism evidence="2 3">
    <name type="scientific">Plectus sambesii</name>
    <dbReference type="NCBI Taxonomy" id="2011161"/>
    <lineage>
        <taxon>Eukaryota</taxon>
        <taxon>Metazoa</taxon>
        <taxon>Ecdysozoa</taxon>
        <taxon>Nematoda</taxon>
        <taxon>Chromadorea</taxon>
        <taxon>Plectida</taxon>
        <taxon>Plectina</taxon>
        <taxon>Plectoidea</taxon>
        <taxon>Plectidae</taxon>
        <taxon>Plectus</taxon>
    </lineage>
</organism>
<keyword evidence="2" id="KW-1185">Reference proteome</keyword>
<protein>
    <submittedName>
        <fullName evidence="3">Uncharacterized protein</fullName>
    </submittedName>
</protein>